<dbReference type="Pfam" id="PF12804">
    <property type="entry name" value="NTP_transf_3"/>
    <property type="match status" value="1"/>
</dbReference>
<evidence type="ECO:0000259" key="1">
    <source>
        <dbReference type="Pfam" id="PF12804"/>
    </source>
</evidence>
<dbReference type="RefSeq" id="WP_007713110.1">
    <property type="nucleotide sequence ID" value="NZ_JAWRJJ010000183.1"/>
</dbReference>
<dbReference type="CDD" id="cd04182">
    <property type="entry name" value="GT_2_like_f"/>
    <property type="match status" value="1"/>
</dbReference>
<dbReference type="PANTHER" id="PTHR43777">
    <property type="entry name" value="MOLYBDENUM COFACTOR CYTIDYLYLTRANSFERASE"/>
    <property type="match status" value="1"/>
</dbReference>
<name>A0A413F7H2_9FIRM</name>
<reference evidence="2 3" key="1">
    <citation type="submission" date="2018-08" db="EMBL/GenBank/DDBJ databases">
        <title>A genome reference for cultivated species of the human gut microbiota.</title>
        <authorList>
            <person name="Zou Y."/>
            <person name="Xue W."/>
            <person name="Luo G."/>
        </authorList>
    </citation>
    <scope>NUCLEOTIDE SEQUENCE [LARGE SCALE GENOMIC DNA]</scope>
    <source>
        <strain evidence="2 3">AF04-15</strain>
    </source>
</reference>
<dbReference type="GO" id="GO:0016779">
    <property type="term" value="F:nucleotidyltransferase activity"/>
    <property type="evidence" value="ECO:0007669"/>
    <property type="project" value="UniProtKB-ARBA"/>
</dbReference>
<dbReference type="InterPro" id="IPR029044">
    <property type="entry name" value="Nucleotide-diphossugar_trans"/>
</dbReference>
<dbReference type="PANTHER" id="PTHR43777:SF1">
    <property type="entry name" value="MOLYBDENUM COFACTOR CYTIDYLYLTRANSFERASE"/>
    <property type="match status" value="1"/>
</dbReference>
<protein>
    <submittedName>
        <fullName evidence="2">Nucleotidyltransferase family protein</fullName>
    </submittedName>
</protein>
<dbReference type="OrthoDB" id="9797742at2"/>
<dbReference type="EMBL" id="QSBM01000030">
    <property type="protein sequence ID" value="RGX21683.1"/>
    <property type="molecule type" value="Genomic_DNA"/>
</dbReference>
<accession>A0A413F7H2</accession>
<feature type="domain" description="MobA-like NTP transferase" evidence="1">
    <location>
        <begin position="7"/>
        <end position="173"/>
    </location>
</feature>
<organism evidence="2 3">
    <name type="scientific">Enterocloster asparagiformis</name>
    <dbReference type="NCBI Taxonomy" id="333367"/>
    <lineage>
        <taxon>Bacteria</taxon>
        <taxon>Bacillati</taxon>
        <taxon>Bacillota</taxon>
        <taxon>Clostridia</taxon>
        <taxon>Lachnospirales</taxon>
        <taxon>Lachnospiraceae</taxon>
        <taxon>Enterocloster</taxon>
    </lineage>
</organism>
<sequence>MKTAWIYMASGFGSRFGENKLMAELGGKPLYRHGMDCLLQAGRMLEHEDGWQVNLIVVSQYREILETAAGLGAEAVYNGGAEEGIASSLRLGTLAAPEDTDFFVYCVADQPGLEAASLTGFLRGFVRCGKGMGCVCAQGRRGNPAAFQSRYRPELETLTGDRGGSRLMKSYPEDVWQYEVEEKELRDVDLPGDLRMWRDGR</sequence>
<evidence type="ECO:0000313" key="2">
    <source>
        <dbReference type="EMBL" id="RGX21683.1"/>
    </source>
</evidence>
<dbReference type="AlphaFoldDB" id="A0A413F7H2"/>
<evidence type="ECO:0000313" key="3">
    <source>
        <dbReference type="Proteomes" id="UP000283880"/>
    </source>
</evidence>
<gene>
    <name evidence="2" type="ORF">DWV29_26340</name>
</gene>
<proteinExistence type="predicted"/>
<dbReference type="Gene3D" id="3.90.550.10">
    <property type="entry name" value="Spore Coat Polysaccharide Biosynthesis Protein SpsA, Chain A"/>
    <property type="match status" value="1"/>
</dbReference>
<dbReference type="Proteomes" id="UP000283880">
    <property type="component" value="Unassembled WGS sequence"/>
</dbReference>
<dbReference type="InterPro" id="IPR025877">
    <property type="entry name" value="MobA-like_NTP_Trfase"/>
</dbReference>
<keyword evidence="2" id="KW-0808">Transferase</keyword>
<comment type="caution">
    <text evidence="2">The sequence shown here is derived from an EMBL/GenBank/DDBJ whole genome shotgun (WGS) entry which is preliminary data.</text>
</comment>
<dbReference type="SUPFAM" id="SSF53448">
    <property type="entry name" value="Nucleotide-diphospho-sugar transferases"/>
    <property type="match status" value="1"/>
</dbReference>